<dbReference type="PANTHER" id="PTHR11527">
    <property type="entry name" value="HEAT-SHOCK PROTEIN 20 FAMILY MEMBER"/>
    <property type="match status" value="1"/>
</dbReference>
<feature type="compositionally biased region" description="Basic and acidic residues" evidence="3">
    <location>
        <begin position="12"/>
        <end position="22"/>
    </location>
</feature>
<comment type="similarity">
    <text evidence="1 2">Belongs to the small heat shock protein (HSP20) family.</text>
</comment>
<dbReference type="KEGG" id="haxz:M0R88_17370"/>
<evidence type="ECO:0000256" key="2">
    <source>
        <dbReference type="RuleBase" id="RU003616"/>
    </source>
</evidence>
<dbReference type="InterPro" id="IPR002068">
    <property type="entry name" value="A-crystallin/Hsp20_dom"/>
</dbReference>
<organism evidence="5 6">
    <name type="scientific">Halorussus gelatinilyticus</name>
    <dbReference type="NCBI Taxonomy" id="2937524"/>
    <lineage>
        <taxon>Archaea</taxon>
        <taxon>Methanobacteriati</taxon>
        <taxon>Methanobacteriota</taxon>
        <taxon>Stenosarchaea group</taxon>
        <taxon>Halobacteria</taxon>
        <taxon>Halobacteriales</taxon>
        <taxon>Haladaptataceae</taxon>
        <taxon>Halorussus</taxon>
    </lineage>
</organism>
<evidence type="ECO:0000256" key="3">
    <source>
        <dbReference type="SAM" id="MobiDB-lite"/>
    </source>
</evidence>
<sequence>MARRNRRRRHRPTDSRPEPEIAVDVAERSDEFVVTADLPGVRKQDIDVTVRKNRVQILAEPQDDPENAGTFAGRARERGQVSRSIRLPERVDEKRTNAEYLNGRLRITLPKRERRRSVDVE</sequence>
<evidence type="ECO:0000259" key="4">
    <source>
        <dbReference type="PROSITE" id="PS01031"/>
    </source>
</evidence>
<gene>
    <name evidence="5" type="ORF">M0R88_17370</name>
</gene>
<keyword evidence="6" id="KW-1185">Reference proteome</keyword>
<dbReference type="InterPro" id="IPR008978">
    <property type="entry name" value="HSP20-like_chaperone"/>
</dbReference>
<proteinExistence type="inferred from homology"/>
<dbReference type="CDD" id="cd06464">
    <property type="entry name" value="ACD_sHsps-like"/>
    <property type="match status" value="1"/>
</dbReference>
<dbReference type="GeneID" id="72191663"/>
<dbReference type="SUPFAM" id="SSF49764">
    <property type="entry name" value="HSP20-like chaperones"/>
    <property type="match status" value="1"/>
</dbReference>
<evidence type="ECO:0000313" key="5">
    <source>
        <dbReference type="EMBL" id="UPW00265.1"/>
    </source>
</evidence>
<reference evidence="5" key="1">
    <citation type="submission" date="2022-04" db="EMBL/GenBank/DDBJ databases">
        <title>Diverse halophilic archaea isolated from saline environments.</title>
        <authorList>
            <person name="Cui H.-L."/>
        </authorList>
    </citation>
    <scope>NUCLEOTIDE SEQUENCE</scope>
    <source>
        <strain evidence="5">XZYJT40</strain>
    </source>
</reference>
<dbReference type="RefSeq" id="WP_248654677.1">
    <property type="nucleotide sequence ID" value="NZ_CP096658.1"/>
</dbReference>
<dbReference type="Pfam" id="PF00011">
    <property type="entry name" value="HSP20"/>
    <property type="match status" value="1"/>
</dbReference>
<name>A0A8U0IHT4_9EURY</name>
<dbReference type="Proteomes" id="UP000830434">
    <property type="component" value="Chromosome"/>
</dbReference>
<accession>A0A8U0IHT4</accession>
<protein>
    <submittedName>
        <fullName evidence="5">Hsp20/alpha crystallin family protein</fullName>
    </submittedName>
</protein>
<evidence type="ECO:0000313" key="6">
    <source>
        <dbReference type="Proteomes" id="UP000830434"/>
    </source>
</evidence>
<feature type="region of interest" description="Disordered" evidence="3">
    <location>
        <begin position="1"/>
        <end position="22"/>
    </location>
</feature>
<dbReference type="PROSITE" id="PS01031">
    <property type="entry name" value="SHSP"/>
    <property type="match status" value="1"/>
</dbReference>
<dbReference type="Gene3D" id="2.60.40.790">
    <property type="match status" value="1"/>
</dbReference>
<dbReference type="InterPro" id="IPR031107">
    <property type="entry name" value="Small_HSP"/>
</dbReference>
<feature type="domain" description="SHSP" evidence="4">
    <location>
        <begin position="12"/>
        <end position="121"/>
    </location>
</feature>
<dbReference type="EMBL" id="CP096658">
    <property type="protein sequence ID" value="UPW00265.1"/>
    <property type="molecule type" value="Genomic_DNA"/>
</dbReference>
<feature type="compositionally biased region" description="Basic residues" evidence="3">
    <location>
        <begin position="1"/>
        <end position="11"/>
    </location>
</feature>
<dbReference type="AlphaFoldDB" id="A0A8U0IHT4"/>
<feature type="region of interest" description="Disordered" evidence="3">
    <location>
        <begin position="62"/>
        <end position="82"/>
    </location>
</feature>
<evidence type="ECO:0000256" key="1">
    <source>
        <dbReference type="PROSITE-ProRule" id="PRU00285"/>
    </source>
</evidence>